<feature type="domain" description="YozE SAM-like" evidence="2">
    <location>
        <begin position="4"/>
        <end position="69"/>
    </location>
</feature>
<dbReference type="Gene3D" id="1.10.150.260">
    <property type="entry name" value="YozE SAM-like"/>
    <property type="match status" value="1"/>
</dbReference>
<dbReference type="EMBL" id="WMZJ01000001">
    <property type="protein sequence ID" value="MTS53507.1"/>
    <property type="molecule type" value="Genomic_DNA"/>
</dbReference>
<evidence type="ECO:0000313" key="8">
    <source>
        <dbReference type="Proteomes" id="UP000285773"/>
    </source>
</evidence>
<evidence type="ECO:0000259" key="2">
    <source>
        <dbReference type="Pfam" id="PF06855"/>
    </source>
</evidence>
<dbReference type="NCBIfam" id="NF010193">
    <property type="entry name" value="PRK13672.1"/>
    <property type="match status" value="1"/>
</dbReference>
<dbReference type="EMBL" id="JAQMJV010000013">
    <property type="protein sequence ID" value="MDB8620400.1"/>
    <property type="molecule type" value="Genomic_DNA"/>
</dbReference>
<evidence type="ECO:0000313" key="3">
    <source>
        <dbReference type="EMBL" id="MBS5358844.1"/>
    </source>
</evidence>
<comment type="similarity">
    <text evidence="1">Belongs to the UPF0346 family.</text>
</comment>
<dbReference type="EMBL" id="WMYY01000003">
    <property type="protein sequence ID" value="MTR66574.1"/>
    <property type="molecule type" value="Genomic_DNA"/>
</dbReference>
<evidence type="ECO:0000313" key="5">
    <source>
        <dbReference type="EMBL" id="MTR66574.1"/>
    </source>
</evidence>
<evidence type="ECO:0000313" key="9">
    <source>
        <dbReference type="Proteomes" id="UP000441330"/>
    </source>
</evidence>
<dbReference type="InterPro" id="IPR023089">
    <property type="entry name" value="YozE_SAM-like"/>
</dbReference>
<dbReference type="Proteomes" id="UP000460220">
    <property type="component" value="Unassembled WGS sequence"/>
</dbReference>
<protein>
    <recommendedName>
        <fullName evidence="1">UPF0346 protein DW820_03225</fullName>
    </recommendedName>
</protein>
<dbReference type="RefSeq" id="WP_003005127.1">
    <property type="nucleotide sequence ID" value="NZ_CAXSMM010000005.1"/>
</dbReference>
<evidence type="ECO:0000313" key="10">
    <source>
        <dbReference type="Proteomes" id="UP000460220"/>
    </source>
</evidence>
<dbReference type="HAMAP" id="MF_01538">
    <property type="entry name" value="UPF0346"/>
    <property type="match status" value="1"/>
</dbReference>
<organism evidence="5 10">
    <name type="scientific">Streptococcus parasanguinis</name>
    <dbReference type="NCBI Taxonomy" id="1318"/>
    <lineage>
        <taxon>Bacteria</taxon>
        <taxon>Bacillati</taxon>
        <taxon>Bacillota</taxon>
        <taxon>Bacilli</taxon>
        <taxon>Lactobacillales</taxon>
        <taxon>Streptococcaceae</taxon>
        <taxon>Streptococcus</taxon>
    </lineage>
</organism>
<dbReference type="Pfam" id="PF06855">
    <property type="entry name" value="YozE_SAM_like"/>
    <property type="match status" value="1"/>
</dbReference>
<sequence length="71" mass="8401">MRKSFYTWLMTERNPKSNAPKAILADLAFHESAFPKHTDDFDEVSRYLEEHASFSFNLGDFDAIWEEYQAH</sequence>
<dbReference type="Proteomes" id="UP001212685">
    <property type="component" value="Unassembled WGS sequence"/>
</dbReference>
<accession>A0A0F3H5K1</accession>
<reference evidence="4" key="4">
    <citation type="submission" date="2023-01" db="EMBL/GenBank/DDBJ databases">
        <title>Human gut microbiome strain richness.</title>
        <authorList>
            <person name="Chen-Liaw A."/>
        </authorList>
    </citation>
    <scope>NUCLEOTIDE SEQUENCE</scope>
    <source>
        <strain evidence="4">1001262st2_G8_1001262B_160229</strain>
    </source>
</reference>
<evidence type="ECO:0000313" key="6">
    <source>
        <dbReference type="EMBL" id="MTS53507.1"/>
    </source>
</evidence>
<dbReference type="Proteomes" id="UP000709219">
    <property type="component" value="Unassembled WGS sequence"/>
</dbReference>
<proteinExistence type="inferred from homology"/>
<dbReference type="PIRSF" id="PIRSF037262">
    <property type="entry name" value="UCP037262"/>
    <property type="match status" value="1"/>
</dbReference>
<dbReference type="EMBL" id="QSIO01000001">
    <property type="protein sequence ID" value="RHC96149.1"/>
    <property type="molecule type" value="Genomic_DNA"/>
</dbReference>
<evidence type="ECO:0000313" key="7">
    <source>
        <dbReference type="EMBL" id="RHC96149.1"/>
    </source>
</evidence>
<dbReference type="InterPro" id="IPR010673">
    <property type="entry name" value="UPF0346"/>
</dbReference>
<dbReference type="Proteomes" id="UP000285773">
    <property type="component" value="Unassembled WGS sequence"/>
</dbReference>
<gene>
    <name evidence="7" type="ORF">DW820_03225</name>
    <name evidence="5" type="ORF">GMC73_04735</name>
    <name evidence="6" type="ORF">GMC94_01155</name>
    <name evidence="3" type="ORF">KHX87_07055</name>
    <name evidence="4" type="ORF">PNV36_08365</name>
</gene>
<comment type="caution">
    <text evidence="5">The sequence shown here is derived from an EMBL/GenBank/DDBJ whole genome shotgun (WGS) entry which is preliminary data.</text>
</comment>
<evidence type="ECO:0000313" key="4">
    <source>
        <dbReference type="EMBL" id="MDB8620400.1"/>
    </source>
</evidence>
<dbReference type="EMBL" id="JAGZFP010000018">
    <property type="protein sequence ID" value="MBS5358844.1"/>
    <property type="molecule type" value="Genomic_DNA"/>
</dbReference>
<reference evidence="7 8" key="1">
    <citation type="submission" date="2018-08" db="EMBL/GenBank/DDBJ databases">
        <title>A genome reference for cultivated species of the human gut microbiota.</title>
        <authorList>
            <person name="Zou Y."/>
            <person name="Xue W."/>
            <person name="Luo G."/>
        </authorList>
    </citation>
    <scope>NUCLEOTIDE SEQUENCE [LARGE SCALE GENOMIC DNA]</scope>
    <source>
        <strain evidence="7 8">AM33-3BH</strain>
    </source>
</reference>
<dbReference type="SUPFAM" id="SSF140652">
    <property type="entry name" value="YozE-like"/>
    <property type="match status" value="1"/>
</dbReference>
<reference evidence="3" key="3">
    <citation type="submission" date="2021-02" db="EMBL/GenBank/DDBJ databases">
        <title>Infant gut strain persistence is associated with maternal origin, phylogeny, and functional potential including surface adhesion and iron acquisition.</title>
        <authorList>
            <person name="Lou Y.C."/>
        </authorList>
    </citation>
    <scope>NUCLEOTIDE SEQUENCE</scope>
    <source>
        <strain evidence="3">L3_098_011G1_dasL3_098_011G1_concoct_7</strain>
    </source>
</reference>
<evidence type="ECO:0000256" key="1">
    <source>
        <dbReference type="HAMAP-Rule" id="MF_01538"/>
    </source>
</evidence>
<name>A0A0F3H5K1_STRPA</name>
<reference evidence="9 10" key="2">
    <citation type="journal article" date="2019" name="Nat. Med.">
        <title>A library of human gut bacterial isolates paired with longitudinal multiomics data enables mechanistic microbiome research.</title>
        <authorList>
            <person name="Poyet M."/>
            <person name="Groussin M."/>
            <person name="Gibbons S.M."/>
            <person name="Avila-Pacheco J."/>
            <person name="Jiang X."/>
            <person name="Kearney S.M."/>
            <person name="Perrotta A.R."/>
            <person name="Berdy B."/>
            <person name="Zhao S."/>
            <person name="Lieberman T.D."/>
            <person name="Swanson P.K."/>
            <person name="Smith M."/>
            <person name="Roesemann S."/>
            <person name="Alexander J.E."/>
            <person name="Rich S.A."/>
            <person name="Livny J."/>
            <person name="Vlamakis H."/>
            <person name="Clish C."/>
            <person name="Bullock K."/>
            <person name="Deik A."/>
            <person name="Scott J."/>
            <person name="Pierce K.A."/>
            <person name="Xavier R.J."/>
            <person name="Alm E.J."/>
        </authorList>
    </citation>
    <scope>NUCLEOTIDE SEQUENCE [LARGE SCALE GENOMIC DNA]</scope>
    <source>
        <strain evidence="6 9">BIOML-A1</strain>
        <strain evidence="5 10">BIOML-A12</strain>
    </source>
</reference>
<dbReference type="AlphaFoldDB" id="A0A0F3H5K1"/>
<dbReference type="InterPro" id="IPR036806">
    <property type="entry name" value="YozE_SAM-like_sf"/>
</dbReference>
<dbReference type="Proteomes" id="UP000441330">
    <property type="component" value="Unassembled WGS sequence"/>
</dbReference>